<protein>
    <recommendedName>
        <fullName evidence="4">Acid phosphatase</fullName>
    </recommendedName>
</protein>
<accession>A0ABD2ZP28</accession>
<dbReference type="Proteomes" id="UP001630127">
    <property type="component" value="Unassembled WGS sequence"/>
</dbReference>
<dbReference type="InterPro" id="IPR023214">
    <property type="entry name" value="HAD_sf"/>
</dbReference>
<dbReference type="EMBL" id="JBJUIK010000008">
    <property type="protein sequence ID" value="KAL3521174.1"/>
    <property type="molecule type" value="Genomic_DNA"/>
</dbReference>
<sequence>MSAYGHQMEREYSARSLVSRGGSESESRNTMETGIYMSSFAAIVFISGLVTVGVSLLTLLIAITVMLQNCQRQHAGVLELQKPADDYGYCRILALHIELNHLDLDSFPSVCKELAARFIRDDHYIRELNITLRVVENYFSSIRPGEDGRDVVLMDADDFFPAEYFANYQLLHRLNQYTCNDCSKDARHLKQILVHELYMKLRGGGWALILLSRKPERLRNSTVEYLISVGCGGWSSLIMRVDDELQMDSQVYFSRRRNIMHKQGFHTVAAISSQLDFLTGSQAGLLNFKLPNIIFYNKMDHHPENSVA</sequence>
<gene>
    <name evidence="2" type="ORF">ACH5RR_019323</name>
</gene>
<reference evidence="2 3" key="1">
    <citation type="submission" date="2024-11" db="EMBL/GenBank/DDBJ databases">
        <title>A near-complete genome assembly of Cinchona calisaya.</title>
        <authorList>
            <person name="Lian D.C."/>
            <person name="Zhao X.W."/>
            <person name="Wei L."/>
        </authorList>
    </citation>
    <scope>NUCLEOTIDE SEQUENCE [LARGE SCALE GENOMIC DNA]</scope>
    <source>
        <tissue evidence="2">Nenye</tissue>
    </source>
</reference>
<dbReference type="Pfam" id="PF03767">
    <property type="entry name" value="Acid_phosphat_B"/>
    <property type="match status" value="1"/>
</dbReference>
<dbReference type="PANTHER" id="PTHR31284:SF22">
    <property type="entry name" value="ACID PHOSPHATASE"/>
    <property type="match status" value="1"/>
</dbReference>
<organism evidence="2 3">
    <name type="scientific">Cinchona calisaya</name>
    <dbReference type="NCBI Taxonomy" id="153742"/>
    <lineage>
        <taxon>Eukaryota</taxon>
        <taxon>Viridiplantae</taxon>
        <taxon>Streptophyta</taxon>
        <taxon>Embryophyta</taxon>
        <taxon>Tracheophyta</taxon>
        <taxon>Spermatophyta</taxon>
        <taxon>Magnoliopsida</taxon>
        <taxon>eudicotyledons</taxon>
        <taxon>Gunneridae</taxon>
        <taxon>Pentapetalae</taxon>
        <taxon>asterids</taxon>
        <taxon>lamiids</taxon>
        <taxon>Gentianales</taxon>
        <taxon>Rubiaceae</taxon>
        <taxon>Cinchonoideae</taxon>
        <taxon>Cinchoneae</taxon>
        <taxon>Cinchona</taxon>
    </lineage>
</organism>
<name>A0ABD2ZP28_9GENT</name>
<keyword evidence="1" id="KW-0472">Membrane</keyword>
<keyword evidence="1" id="KW-0812">Transmembrane</keyword>
<keyword evidence="3" id="KW-1185">Reference proteome</keyword>
<dbReference type="InterPro" id="IPR005519">
    <property type="entry name" value="Acid_phosphat_B-like"/>
</dbReference>
<evidence type="ECO:0000313" key="3">
    <source>
        <dbReference type="Proteomes" id="UP001630127"/>
    </source>
</evidence>
<feature type="transmembrane region" description="Helical" evidence="1">
    <location>
        <begin position="35"/>
        <end position="63"/>
    </location>
</feature>
<evidence type="ECO:0000256" key="1">
    <source>
        <dbReference type="SAM" id="Phobius"/>
    </source>
</evidence>
<evidence type="ECO:0000313" key="2">
    <source>
        <dbReference type="EMBL" id="KAL3521174.1"/>
    </source>
</evidence>
<dbReference type="PANTHER" id="PTHR31284">
    <property type="entry name" value="ACID PHOSPHATASE-LIKE PROTEIN"/>
    <property type="match status" value="1"/>
</dbReference>
<comment type="caution">
    <text evidence="2">The sequence shown here is derived from an EMBL/GenBank/DDBJ whole genome shotgun (WGS) entry which is preliminary data.</text>
</comment>
<dbReference type="Gene3D" id="3.40.50.1000">
    <property type="entry name" value="HAD superfamily/HAD-like"/>
    <property type="match status" value="1"/>
</dbReference>
<dbReference type="AlphaFoldDB" id="A0ABD2ZP28"/>
<keyword evidence="1" id="KW-1133">Transmembrane helix</keyword>
<evidence type="ECO:0008006" key="4">
    <source>
        <dbReference type="Google" id="ProtNLM"/>
    </source>
</evidence>
<proteinExistence type="predicted"/>